<sequence>MNETGSSPHQALMKRAHSGKTKPRARKRPNMLVNVTKQFA</sequence>
<accession>A0A834W035</accession>
<proteinExistence type="predicted"/>
<organism evidence="2 3">
    <name type="scientific">Senna tora</name>
    <dbReference type="NCBI Taxonomy" id="362788"/>
    <lineage>
        <taxon>Eukaryota</taxon>
        <taxon>Viridiplantae</taxon>
        <taxon>Streptophyta</taxon>
        <taxon>Embryophyta</taxon>
        <taxon>Tracheophyta</taxon>
        <taxon>Spermatophyta</taxon>
        <taxon>Magnoliopsida</taxon>
        <taxon>eudicotyledons</taxon>
        <taxon>Gunneridae</taxon>
        <taxon>Pentapetalae</taxon>
        <taxon>rosids</taxon>
        <taxon>fabids</taxon>
        <taxon>Fabales</taxon>
        <taxon>Fabaceae</taxon>
        <taxon>Caesalpinioideae</taxon>
        <taxon>Cassia clade</taxon>
        <taxon>Senna</taxon>
    </lineage>
</organism>
<evidence type="ECO:0000256" key="1">
    <source>
        <dbReference type="SAM" id="MobiDB-lite"/>
    </source>
</evidence>
<evidence type="ECO:0000313" key="2">
    <source>
        <dbReference type="EMBL" id="KAF7804112.1"/>
    </source>
</evidence>
<evidence type="ECO:0000313" key="3">
    <source>
        <dbReference type="Proteomes" id="UP000634136"/>
    </source>
</evidence>
<comment type="caution">
    <text evidence="2">The sequence shown here is derived from an EMBL/GenBank/DDBJ whole genome shotgun (WGS) entry which is preliminary data.</text>
</comment>
<keyword evidence="3" id="KW-1185">Reference proteome</keyword>
<feature type="compositionally biased region" description="Basic residues" evidence="1">
    <location>
        <begin position="12"/>
        <end position="29"/>
    </location>
</feature>
<reference evidence="2" key="1">
    <citation type="submission" date="2020-09" db="EMBL/GenBank/DDBJ databases">
        <title>Genome-Enabled Discovery of Anthraquinone Biosynthesis in Senna tora.</title>
        <authorList>
            <person name="Kang S.-H."/>
            <person name="Pandey R.P."/>
            <person name="Lee C.-M."/>
            <person name="Sim J.-S."/>
            <person name="Jeong J.-T."/>
            <person name="Choi B.-S."/>
            <person name="Jung M."/>
            <person name="Ginzburg D."/>
            <person name="Zhao K."/>
            <person name="Won S.Y."/>
            <person name="Oh T.-J."/>
            <person name="Yu Y."/>
            <person name="Kim N.-H."/>
            <person name="Lee O.R."/>
            <person name="Lee T.-H."/>
            <person name="Bashyal P."/>
            <person name="Kim T.-S."/>
            <person name="Lee W.-H."/>
            <person name="Kawkins C."/>
            <person name="Kim C.-K."/>
            <person name="Kim J.S."/>
            <person name="Ahn B.O."/>
            <person name="Rhee S.Y."/>
            <person name="Sohng J.K."/>
        </authorList>
    </citation>
    <scope>NUCLEOTIDE SEQUENCE</scope>
    <source>
        <tissue evidence="2">Leaf</tissue>
    </source>
</reference>
<name>A0A834W035_9FABA</name>
<gene>
    <name evidence="2" type="ORF">G2W53_043223</name>
</gene>
<dbReference type="EMBL" id="JAAIUW010000013">
    <property type="protein sequence ID" value="KAF7804112.1"/>
    <property type="molecule type" value="Genomic_DNA"/>
</dbReference>
<feature type="region of interest" description="Disordered" evidence="1">
    <location>
        <begin position="1"/>
        <end position="40"/>
    </location>
</feature>
<dbReference type="AlphaFoldDB" id="A0A834W035"/>
<protein>
    <submittedName>
        <fullName evidence="2">Uncharacterized protein</fullName>
    </submittedName>
</protein>
<dbReference type="Proteomes" id="UP000634136">
    <property type="component" value="Unassembled WGS sequence"/>
</dbReference>